<dbReference type="Proteomes" id="UP001145021">
    <property type="component" value="Unassembled WGS sequence"/>
</dbReference>
<reference evidence="2" key="1">
    <citation type="submission" date="2022-07" db="EMBL/GenBank/DDBJ databases">
        <title>Phylogenomic reconstructions and comparative analyses of Kickxellomycotina fungi.</title>
        <authorList>
            <person name="Reynolds N.K."/>
            <person name="Stajich J.E."/>
            <person name="Barry K."/>
            <person name="Grigoriev I.V."/>
            <person name="Crous P."/>
            <person name="Smith M.E."/>
        </authorList>
    </citation>
    <scope>NUCLEOTIDE SEQUENCE</scope>
    <source>
        <strain evidence="2">NBRC 105413</strain>
    </source>
</reference>
<evidence type="ECO:0000259" key="1">
    <source>
        <dbReference type="Pfam" id="PF13472"/>
    </source>
</evidence>
<dbReference type="CDD" id="cd01838">
    <property type="entry name" value="Isoamyl_acetate_hydrolase_like"/>
    <property type="match status" value="1"/>
</dbReference>
<dbReference type="EMBL" id="JANBOH010000043">
    <property type="protein sequence ID" value="KAJ1646968.1"/>
    <property type="molecule type" value="Genomic_DNA"/>
</dbReference>
<dbReference type="PANTHER" id="PTHR14209">
    <property type="entry name" value="ISOAMYL ACETATE-HYDROLYZING ESTERASE 1"/>
    <property type="match status" value="1"/>
</dbReference>
<dbReference type="AlphaFoldDB" id="A0A9W7XPN7"/>
<dbReference type="Pfam" id="PF13472">
    <property type="entry name" value="Lipase_GDSL_2"/>
    <property type="match status" value="1"/>
</dbReference>
<gene>
    <name evidence="2" type="primary">IAH1_1</name>
    <name evidence="2" type="ORF">LPJ64_001589</name>
</gene>
<comment type="caution">
    <text evidence="2">The sequence shown here is derived from an EMBL/GenBank/DDBJ whole genome shotgun (WGS) entry which is preliminary data.</text>
</comment>
<keyword evidence="3" id="KW-1185">Reference proteome</keyword>
<organism evidence="2 3">
    <name type="scientific">Coemansia asiatica</name>
    <dbReference type="NCBI Taxonomy" id="1052880"/>
    <lineage>
        <taxon>Eukaryota</taxon>
        <taxon>Fungi</taxon>
        <taxon>Fungi incertae sedis</taxon>
        <taxon>Zoopagomycota</taxon>
        <taxon>Kickxellomycotina</taxon>
        <taxon>Kickxellomycetes</taxon>
        <taxon>Kickxellales</taxon>
        <taxon>Kickxellaceae</taxon>
        <taxon>Coemansia</taxon>
    </lineage>
</organism>
<accession>A0A9W7XPN7</accession>
<sequence length="248" mass="28328">MEPKILCLGDSLTQRGWEVESHGWVAQLAAAYLRRYDVLNRGFGGYNTRWTRHLLPRMLPQSLRNMRLITLFFGANDAQIAPYKQHVPLPEFSSNLRAIVETFSSPDSALYAPDALIVLITPPPVGEKMWSRDRESKSKPFDRNNDVARQYAQAVVQLAAELDLPCVDLWSEIERRVEGLREMPFDGYEEFTCDGLHLNAKGNDLLAQLLRTTVDEREPKLKPENIPWLLPDHNGIQEGTVEEILTFL</sequence>
<dbReference type="InterPro" id="IPR013830">
    <property type="entry name" value="SGNH_hydro"/>
</dbReference>
<name>A0A9W7XPN7_9FUNG</name>
<feature type="domain" description="SGNH hydrolase-type esterase" evidence="1">
    <location>
        <begin position="7"/>
        <end position="204"/>
    </location>
</feature>
<protein>
    <submittedName>
        <fullName evidence="2">Isoamyl acetate-hydrolyzing esterase</fullName>
    </submittedName>
</protein>
<dbReference type="PANTHER" id="PTHR14209:SF19">
    <property type="entry name" value="ISOAMYL ACETATE-HYDROLYZING ESTERASE 1 HOMOLOG"/>
    <property type="match status" value="1"/>
</dbReference>
<dbReference type="SUPFAM" id="SSF52266">
    <property type="entry name" value="SGNH hydrolase"/>
    <property type="match status" value="1"/>
</dbReference>
<evidence type="ECO:0000313" key="3">
    <source>
        <dbReference type="Proteomes" id="UP001145021"/>
    </source>
</evidence>
<dbReference type="Gene3D" id="3.40.50.1110">
    <property type="entry name" value="SGNH hydrolase"/>
    <property type="match status" value="1"/>
</dbReference>
<proteinExistence type="predicted"/>
<dbReference type="InterPro" id="IPR045136">
    <property type="entry name" value="Iah1-like"/>
</dbReference>
<dbReference type="InterPro" id="IPR036514">
    <property type="entry name" value="SGNH_hydro_sf"/>
</dbReference>
<evidence type="ECO:0000313" key="2">
    <source>
        <dbReference type="EMBL" id="KAJ1646968.1"/>
    </source>
</evidence>